<dbReference type="Proteomes" id="UP000585614">
    <property type="component" value="Unassembled WGS sequence"/>
</dbReference>
<name>A0A7J7SW73_RHIFE</name>
<dbReference type="PANTHER" id="PTHR12080">
    <property type="entry name" value="SIGNALING LYMPHOCYTIC ACTIVATION MOLECULE"/>
    <property type="match status" value="1"/>
</dbReference>
<organism evidence="8 9">
    <name type="scientific">Rhinolophus ferrumequinum</name>
    <name type="common">Greater horseshoe bat</name>
    <dbReference type="NCBI Taxonomy" id="59479"/>
    <lineage>
        <taxon>Eukaryota</taxon>
        <taxon>Metazoa</taxon>
        <taxon>Chordata</taxon>
        <taxon>Craniata</taxon>
        <taxon>Vertebrata</taxon>
        <taxon>Euteleostomi</taxon>
        <taxon>Mammalia</taxon>
        <taxon>Eutheria</taxon>
        <taxon>Laurasiatheria</taxon>
        <taxon>Chiroptera</taxon>
        <taxon>Yinpterochiroptera</taxon>
        <taxon>Rhinolophoidea</taxon>
        <taxon>Rhinolophidae</taxon>
        <taxon>Rhinolophinae</taxon>
        <taxon>Rhinolophus</taxon>
    </lineage>
</organism>
<evidence type="ECO:0000313" key="8">
    <source>
        <dbReference type="EMBL" id="KAF6292594.1"/>
    </source>
</evidence>
<feature type="chain" id="PRO_5029456884" evidence="6">
    <location>
        <begin position="27"/>
        <end position="280"/>
    </location>
</feature>
<evidence type="ECO:0000259" key="7">
    <source>
        <dbReference type="PROSITE" id="PS50835"/>
    </source>
</evidence>
<keyword evidence="5" id="KW-1133">Transmembrane helix</keyword>
<evidence type="ECO:0000256" key="1">
    <source>
        <dbReference type="ARBA" id="ARBA00004370"/>
    </source>
</evidence>
<dbReference type="InterPro" id="IPR024303">
    <property type="entry name" value="NK_rcpt_2B4_Ig_dom"/>
</dbReference>
<sequence>MYSGGSKWCLALELLLLPHLFLKTSIQEKFHDLPSTRWRPRKDGGVVPVEIHRTENHGSQCSGHSEHPVFAVSGSNVSLQISNLPDNHKKLTWFYTTNQKIVEWESNKPEPYYFHSKFKDRLTFDRRNGTLHIYKVLETDSSTYLLKVLKEAGAEEEWKIPLEVFNPVPKPDIRIEKIQEVNNSCYLILSCVIFNQSLNYTWYRDSGPVPKELQSGVLEITIKPQNYSRFYTCQVSNPVSNSSNTVYFTSTCKLALSSGVAWIATWLVVMVSTILGLPLT</sequence>
<dbReference type="CDD" id="cd00096">
    <property type="entry name" value="Ig"/>
    <property type="match status" value="1"/>
</dbReference>
<dbReference type="OrthoDB" id="9835793at2759"/>
<dbReference type="InterPro" id="IPR007110">
    <property type="entry name" value="Ig-like_dom"/>
</dbReference>
<proteinExistence type="predicted"/>
<dbReference type="GO" id="GO:0016020">
    <property type="term" value="C:membrane"/>
    <property type="evidence" value="ECO:0007669"/>
    <property type="project" value="UniProtKB-SubCell"/>
</dbReference>
<dbReference type="CDD" id="cd05775">
    <property type="entry name" value="IgV_CD2_like_N"/>
    <property type="match status" value="1"/>
</dbReference>
<dbReference type="InterPro" id="IPR015631">
    <property type="entry name" value="CD2/SLAM_rcpt"/>
</dbReference>
<dbReference type="InterPro" id="IPR013783">
    <property type="entry name" value="Ig-like_fold"/>
</dbReference>
<evidence type="ECO:0000256" key="4">
    <source>
        <dbReference type="ARBA" id="ARBA00023180"/>
    </source>
</evidence>
<dbReference type="AlphaFoldDB" id="A0A7J7SW73"/>
<dbReference type="EMBL" id="JACAGC010000021">
    <property type="protein sequence ID" value="KAF6292594.1"/>
    <property type="molecule type" value="Genomic_DNA"/>
</dbReference>
<dbReference type="Pfam" id="PF13895">
    <property type="entry name" value="Ig_2"/>
    <property type="match status" value="1"/>
</dbReference>
<protein>
    <submittedName>
        <fullName evidence="8">CD48 molecule</fullName>
    </submittedName>
</protein>
<accession>A0A7J7SW73</accession>
<evidence type="ECO:0000313" key="9">
    <source>
        <dbReference type="Proteomes" id="UP000585614"/>
    </source>
</evidence>
<keyword evidence="2 6" id="KW-0732">Signal</keyword>
<dbReference type="SUPFAM" id="SSF48726">
    <property type="entry name" value="Immunoglobulin"/>
    <property type="match status" value="2"/>
</dbReference>
<dbReference type="InterPro" id="IPR036179">
    <property type="entry name" value="Ig-like_dom_sf"/>
</dbReference>
<feature type="transmembrane region" description="Helical" evidence="5">
    <location>
        <begin position="259"/>
        <end position="279"/>
    </location>
</feature>
<keyword evidence="4" id="KW-0325">Glycoprotein</keyword>
<gene>
    <name evidence="8" type="ORF">mRhiFer1_002469</name>
</gene>
<evidence type="ECO:0000256" key="2">
    <source>
        <dbReference type="ARBA" id="ARBA00022729"/>
    </source>
</evidence>
<comment type="subcellular location">
    <subcellularLocation>
        <location evidence="1">Membrane</location>
    </subcellularLocation>
</comment>
<dbReference type="PANTHER" id="PTHR12080:SF134">
    <property type="entry name" value="CD48 ANTIGEN"/>
    <property type="match status" value="1"/>
</dbReference>
<feature type="signal peptide" evidence="6">
    <location>
        <begin position="1"/>
        <end position="26"/>
    </location>
</feature>
<feature type="domain" description="Ig-like" evidence="7">
    <location>
        <begin position="171"/>
        <end position="249"/>
    </location>
</feature>
<dbReference type="Gene3D" id="2.60.40.10">
    <property type="entry name" value="Immunoglobulins"/>
    <property type="match status" value="2"/>
</dbReference>
<evidence type="ECO:0000256" key="6">
    <source>
        <dbReference type="SAM" id="SignalP"/>
    </source>
</evidence>
<evidence type="ECO:0000256" key="5">
    <source>
        <dbReference type="SAM" id="Phobius"/>
    </source>
</evidence>
<keyword evidence="5" id="KW-0812">Transmembrane</keyword>
<dbReference type="Pfam" id="PF11465">
    <property type="entry name" value="Receptor_2B4"/>
    <property type="match status" value="1"/>
</dbReference>
<dbReference type="PROSITE" id="PS50835">
    <property type="entry name" value="IG_LIKE"/>
    <property type="match status" value="1"/>
</dbReference>
<keyword evidence="3 5" id="KW-0472">Membrane</keyword>
<evidence type="ECO:0000256" key="3">
    <source>
        <dbReference type="ARBA" id="ARBA00023136"/>
    </source>
</evidence>
<comment type="caution">
    <text evidence="8">The sequence shown here is derived from an EMBL/GenBank/DDBJ whole genome shotgun (WGS) entry which is preliminary data.</text>
</comment>
<reference evidence="8 9" key="1">
    <citation type="journal article" date="2020" name="Nature">
        <title>Six reference-quality genomes reveal evolution of bat adaptations.</title>
        <authorList>
            <person name="Jebb D."/>
            <person name="Huang Z."/>
            <person name="Pippel M."/>
            <person name="Hughes G.M."/>
            <person name="Lavrichenko K."/>
            <person name="Devanna P."/>
            <person name="Winkler S."/>
            <person name="Jermiin L.S."/>
            <person name="Skirmuntt E.C."/>
            <person name="Katzourakis A."/>
            <person name="Burkitt-Gray L."/>
            <person name="Ray D.A."/>
            <person name="Sullivan K.A.M."/>
            <person name="Roscito J.G."/>
            <person name="Kirilenko B.M."/>
            <person name="Davalos L.M."/>
            <person name="Corthals A.P."/>
            <person name="Power M.L."/>
            <person name="Jones G."/>
            <person name="Ransome R.D."/>
            <person name="Dechmann D.K.N."/>
            <person name="Locatelli A.G."/>
            <person name="Puechmaille S.J."/>
            <person name="Fedrigo O."/>
            <person name="Jarvis E.D."/>
            <person name="Hiller M."/>
            <person name="Vernes S.C."/>
            <person name="Myers E.W."/>
            <person name="Teeling E.C."/>
        </authorList>
    </citation>
    <scope>NUCLEOTIDE SEQUENCE [LARGE SCALE GENOMIC DNA]</scope>
    <source>
        <strain evidence="8">MRhiFer1</strain>
        <tissue evidence="8">Lung</tissue>
    </source>
</reference>